<keyword evidence="3" id="KW-1185">Reference proteome</keyword>
<dbReference type="EMBL" id="CP097502">
    <property type="protein sequence ID" value="URD76371.1"/>
    <property type="molecule type" value="Genomic_DNA"/>
</dbReference>
<evidence type="ECO:0000313" key="3">
    <source>
        <dbReference type="Proteomes" id="UP001055439"/>
    </source>
</evidence>
<dbReference type="PANTHER" id="PTHR34189:SF4">
    <property type="entry name" value="TRANSMEMBRANE PROTEIN"/>
    <property type="match status" value="1"/>
</dbReference>
<keyword evidence="1" id="KW-0812">Transmembrane</keyword>
<evidence type="ECO:0008006" key="4">
    <source>
        <dbReference type="Google" id="ProtNLM"/>
    </source>
</evidence>
<accession>A0A9E7EGC4</accession>
<protein>
    <recommendedName>
        <fullName evidence="4">Transmembrane protein</fullName>
    </recommendedName>
</protein>
<keyword evidence="1" id="KW-0472">Membrane</keyword>
<dbReference type="AlphaFoldDB" id="A0A9E7EGC4"/>
<dbReference type="Proteomes" id="UP001055439">
    <property type="component" value="Chromosome 1"/>
</dbReference>
<dbReference type="OrthoDB" id="759788at2759"/>
<evidence type="ECO:0000313" key="2">
    <source>
        <dbReference type="EMBL" id="URD76371.1"/>
    </source>
</evidence>
<feature type="transmembrane region" description="Helical" evidence="1">
    <location>
        <begin position="71"/>
        <end position="90"/>
    </location>
</feature>
<organism evidence="2 3">
    <name type="scientific">Musa troglodytarum</name>
    <name type="common">fe'i banana</name>
    <dbReference type="NCBI Taxonomy" id="320322"/>
    <lineage>
        <taxon>Eukaryota</taxon>
        <taxon>Viridiplantae</taxon>
        <taxon>Streptophyta</taxon>
        <taxon>Embryophyta</taxon>
        <taxon>Tracheophyta</taxon>
        <taxon>Spermatophyta</taxon>
        <taxon>Magnoliopsida</taxon>
        <taxon>Liliopsida</taxon>
        <taxon>Zingiberales</taxon>
        <taxon>Musaceae</taxon>
        <taxon>Musa</taxon>
    </lineage>
</organism>
<name>A0A9E7EGC4_9LILI</name>
<gene>
    <name evidence="2" type="ORF">MUK42_24885</name>
</gene>
<dbReference type="PANTHER" id="PTHR34189">
    <property type="entry name" value="TRANSMEMBRANE PROTEIN"/>
    <property type="match status" value="1"/>
</dbReference>
<keyword evidence="1" id="KW-1133">Transmembrane helix</keyword>
<reference evidence="2" key="1">
    <citation type="submission" date="2022-05" db="EMBL/GenBank/DDBJ databases">
        <title>The Musa troglodytarum L. genome provides insights into the mechanism of non-climacteric behaviour and enrichment of carotenoids.</title>
        <authorList>
            <person name="Wang J."/>
        </authorList>
    </citation>
    <scope>NUCLEOTIDE SEQUENCE</scope>
    <source>
        <tissue evidence="2">Leaf</tissue>
    </source>
</reference>
<proteinExistence type="predicted"/>
<evidence type="ECO:0000256" key="1">
    <source>
        <dbReference type="SAM" id="Phobius"/>
    </source>
</evidence>
<sequence>MHRSTSTTRVSEEFSMNTAAQAMGGAIANKGGGTYYHDDHYHHHHHHNLPTYDPQSDAAKKEASRAKVAENMVHVIPFVLVLCTIILWFFSHPSGIDTVSKEETVVAKVKNMTADGYKNWNGSSMTIGLEDLDPIDGIGNEEAQTGTKGSRR</sequence>